<dbReference type="InParanoid" id="M1DG45"/>
<dbReference type="EnsemblPlants" id="PGSC0003DMT400088509">
    <property type="protein sequence ID" value="PGSC0003DMT400088509"/>
    <property type="gene ID" value="PGSC0003DMG400038080"/>
</dbReference>
<dbReference type="Proteomes" id="UP000011115">
    <property type="component" value="Unassembled WGS sequence"/>
</dbReference>
<sequence>MSTSRQRHHSPWWCPWSLDQWPSLSWLASMGLREDHEASHDLLSSQWVVVIAVVPQAITRPKDFGCHQPKETSRTTSHSVVKTTGCECGRGLEAELGQGWEALALGKDFATLAFAFALAILYQSIDDLLNYKDYYVP</sequence>
<organism evidence="1 2">
    <name type="scientific">Solanum tuberosum</name>
    <name type="common">Potato</name>
    <dbReference type="NCBI Taxonomy" id="4113"/>
    <lineage>
        <taxon>Eukaryota</taxon>
        <taxon>Viridiplantae</taxon>
        <taxon>Streptophyta</taxon>
        <taxon>Embryophyta</taxon>
        <taxon>Tracheophyta</taxon>
        <taxon>Spermatophyta</taxon>
        <taxon>Magnoliopsida</taxon>
        <taxon>eudicotyledons</taxon>
        <taxon>Gunneridae</taxon>
        <taxon>Pentapetalae</taxon>
        <taxon>asterids</taxon>
        <taxon>lamiids</taxon>
        <taxon>Solanales</taxon>
        <taxon>Solanaceae</taxon>
        <taxon>Solanoideae</taxon>
        <taxon>Solaneae</taxon>
        <taxon>Solanum</taxon>
    </lineage>
</organism>
<evidence type="ECO:0000313" key="1">
    <source>
        <dbReference type="EnsemblPlants" id="PGSC0003DMT400088509"/>
    </source>
</evidence>
<dbReference type="Gramene" id="PGSC0003DMT400088509">
    <property type="protein sequence ID" value="PGSC0003DMT400088509"/>
    <property type="gene ID" value="PGSC0003DMG400038080"/>
</dbReference>
<keyword evidence="2" id="KW-1185">Reference proteome</keyword>
<name>M1DG45_SOLTU</name>
<dbReference type="HOGENOM" id="CLU_1868729_0_0_1"/>
<protein>
    <submittedName>
        <fullName evidence="1">Uncharacterized protein</fullName>
    </submittedName>
</protein>
<dbReference type="AlphaFoldDB" id="M1DG45"/>
<reference evidence="1" key="2">
    <citation type="submission" date="2015-06" db="UniProtKB">
        <authorList>
            <consortium name="EnsemblPlants"/>
        </authorList>
    </citation>
    <scope>IDENTIFICATION</scope>
    <source>
        <strain evidence="1">DM1-3 516 R44</strain>
    </source>
</reference>
<proteinExistence type="predicted"/>
<dbReference type="PaxDb" id="4113-PGSC0003DMT400088509"/>
<reference evidence="2" key="1">
    <citation type="journal article" date="2011" name="Nature">
        <title>Genome sequence and analysis of the tuber crop potato.</title>
        <authorList>
            <consortium name="The Potato Genome Sequencing Consortium"/>
        </authorList>
    </citation>
    <scope>NUCLEOTIDE SEQUENCE [LARGE SCALE GENOMIC DNA]</scope>
    <source>
        <strain evidence="2">cv. DM1-3 516 R44</strain>
    </source>
</reference>
<accession>M1DG45</accession>
<evidence type="ECO:0000313" key="2">
    <source>
        <dbReference type="Proteomes" id="UP000011115"/>
    </source>
</evidence>